<feature type="signal peptide" evidence="4">
    <location>
        <begin position="1"/>
        <end position="19"/>
    </location>
</feature>
<evidence type="ECO:0000256" key="2">
    <source>
        <dbReference type="ARBA" id="ARBA00022750"/>
    </source>
</evidence>
<evidence type="ECO:0000256" key="4">
    <source>
        <dbReference type="SAM" id="SignalP"/>
    </source>
</evidence>
<comment type="similarity">
    <text evidence="1 3">Belongs to the peptidase A1 family.</text>
</comment>
<keyword evidence="3" id="KW-0645">Protease</keyword>
<comment type="caution">
    <text evidence="6">The sequence shown here is derived from an EMBL/GenBank/DDBJ whole genome shotgun (WGS) entry which is preliminary data.</text>
</comment>
<accession>A0A9P5TLI6</accession>
<feature type="chain" id="PRO_5040259029" evidence="4">
    <location>
        <begin position="20"/>
        <end position="410"/>
    </location>
</feature>
<keyword evidence="3" id="KW-0378">Hydrolase</keyword>
<evidence type="ECO:0000313" key="7">
    <source>
        <dbReference type="Proteomes" id="UP000724874"/>
    </source>
</evidence>
<evidence type="ECO:0000259" key="5">
    <source>
        <dbReference type="PROSITE" id="PS51767"/>
    </source>
</evidence>
<evidence type="ECO:0000313" key="6">
    <source>
        <dbReference type="EMBL" id="KAF8889728.1"/>
    </source>
</evidence>
<dbReference type="PRINTS" id="PR00792">
    <property type="entry name" value="PEPSIN"/>
</dbReference>
<dbReference type="Proteomes" id="UP000724874">
    <property type="component" value="Unassembled WGS sequence"/>
</dbReference>
<dbReference type="Pfam" id="PF00026">
    <property type="entry name" value="Asp"/>
    <property type="match status" value="2"/>
</dbReference>
<dbReference type="InterPro" id="IPR001461">
    <property type="entry name" value="Aspartic_peptidase_A1"/>
</dbReference>
<name>A0A9P5TLI6_GYMJU</name>
<dbReference type="OrthoDB" id="771136at2759"/>
<dbReference type="PANTHER" id="PTHR47966:SF6">
    <property type="entry name" value="PEPTIDASE A1 DOMAIN-CONTAINING PROTEIN"/>
    <property type="match status" value="1"/>
</dbReference>
<dbReference type="Gene3D" id="2.40.70.10">
    <property type="entry name" value="Acid Proteases"/>
    <property type="match status" value="2"/>
</dbReference>
<dbReference type="EMBL" id="JADNYJ010000078">
    <property type="protein sequence ID" value="KAF8889728.1"/>
    <property type="molecule type" value="Genomic_DNA"/>
</dbReference>
<dbReference type="PROSITE" id="PS51767">
    <property type="entry name" value="PEPTIDASE_A1"/>
    <property type="match status" value="1"/>
</dbReference>
<dbReference type="GO" id="GO:0004190">
    <property type="term" value="F:aspartic-type endopeptidase activity"/>
    <property type="evidence" value="ECO:0007669"/>
    <property type="project" value="UniProtKB-KW"/>
</dbReference>
<dbReference type="AlphaFoldDB" id="A0A9P5TLI6"/>
<feature type="domain" description="Peptidase A1" evidence="5">
    <location>
        <begin position="85"/>
        <end position="389"/>
    </location>
</feature>
<gene>
    <name evidence="6" type="ORF">CPB84DRAFT_1816412</name>
</gene>
<protein>
    <submittedName>
        <fullName evidence="6">Aspartic peptidase domain-containing protein</fullName>
    </submittedName>
</protein>
<evidence type="ECO:0000256" key="3">
    <source>
        <dbReference type="RuleBase" id="RU000454"/>
    </source>
</evidence>
<dbReference type="CDD" id="cd05471">
    <property type="entry name" value="pepsin_like"/>
    <property type="match status" value="1"/>
</dbReference>
<keyword evidence="7" id="KW-1185">Reference proteome</keyword>
<proteinExistence type="inferred from homology"/>
<dbReference type="InterPro" id="IPR034164">
    <property type="entry name" value="Pepsin-like_dom"/>
</dbReference>
<dbReference type="InterPro" id="IPR001969">
    <property type="entry name" value="Aspartic_peptidase_AS"/>
</dbReference>
<dbReference type="GO" id="GO:0006508">
    <property type="term" value="P:proteolysis"/>
    <property type="evidence" value="ECO:0007669"/>
    <property type="project" value="UniProtKB-KW"/>
</dbReference>
<dbReference type="InterPro" id="IPR021109">
    <property type="entry name" value="Peptidase_aspartic_dom_sf"/>
</dbReference>
<evidence type="ECO:0000256" key="1">
    <source>
        <dbReference type="ARBA" id="ARBA00007447"/>
    </source>
</evidence>
<reference evidence="6" key="1">
    <citation type="submission" date="2020-11" db="EMBL/GenBank/DDBJ databases">
        <authorList>
            <consortium name="DOE Joint Genome Institute"/>
            <person name="Ahrendt S."/>
            <person name="Riley R."/>
            <person name="Andreopoulos W."/>
            <person name="LaButti K."/>
            <person name="Pangilinan J."/>
            <person name="Ruiz-duenas F.J."/>
            <person name="Barrasa J.M."/>
            <person name="Sanchez-Garcia M."/>
            <person name="Camarero S."/>
            <person name="Miyauchi S."/>
            <person name="Serrano A."/>
            <person name="Linde D."/>
            <person name="Babiker R."/>
            <person name="Drula E."/>
            <person name="Ayuso-Fernandez I."/>
            <person name="Pacheco R."/>
            <person name="Padilla G."/>
            <person name="Ferreira P."/>
            <person name="Barriuso J."/>
            <person name="Kellner H."/>
            <person name="Castanera R."/>
            <person name="Alfaro M."/>
            <person name="Ramirez L."/>
            <person name="Pisabarro A.G."/>
            <person name="Kuo A."/>
            <person name="Tritt A."/>
            <person name="Lipzen A."/>
            <person name="He G."/>
            <person name="Yan M."/>
            <person name="Ng V."/>
            <person name="Cullen D."/>
            <person name="Martin F."/>
            <person name="Rosso M.-N."/>
            <person name="Henrissat B."/>
            <person name="Hibbett D."/>
            <person name="Martinez A.T."/>
            <person name="Grigoriev I.V."/>
        </authorList>
    </citation>
    <scope>NUCLEOTIDE SEQUENCE</scope>
    <source>
        <strain evidence="6">AH 44721</strain>
    </source>
</reference>
<dbReference type="PANTHER" id="PTHR47966">
    <property type="entry name" value="BETA-SITE APP-CLEAVING ENZYME, ISOFORM A-RELATED"/>
    <property type="match status" value="1"/>
</dbReference>
<dbReference type="SUPFAM" id="SSF50630">
    <property type="entry name" value="Acid proteases"/>
    <property type="match status" value="1"/>
</dbReference>
<dbReference type="PROSITE" id="PS00141">
    <property type="entry name" value="ASP_PROTEASE"/>
    <property type="match status" value="1"/>
</dbReference>
<keyword evidence="2 3" id="KW-0064">Aspartyl protease</keyword>
<dbReference type="InterPro" id="IPR033121">
    <property type="entry name" value="PEPTIDASE_A1"/>
</dbReference>
<keyword evidence="4" id="KW-0732">Signal</keyword>
<organism evidence="6 7">
    <name type="scientific">Gymnopilus junonius</name>
    <name type="common">Spectacular rustgill mushroom</name>
    <name type="synonym">Gymnopilus spectabilis subsp. junonius</name>
    <dbReference type="NCBI Taxonomy" id="109634"/>
    <lineage>
        <taxon>Eukaryota</taxon>
        <taxon>Fungi</taxon>
        <taxon>Dikarya</taxon>
        <taxon>Basidiomycota</taxon>
        <taxon>Agaricomycotina</taxon>
        <taxon>Agaricomycetes</taxon>
        <taxon>Agaricomycetidae</taxon>
        <taxon>Agaricales</taxon>
        <taxon>Agaricineae</taxon>
        <taxon>Hymenogastraceae</taxon>
        <taxon>Gymnopilus</taxon>
    </lineage>
</organism>
<sequence>MSFLTLPLLLFALSSLSLAVDPIHIPLTRRLTSSQPFDPIKEAYKVKVKYDFIDESSLLRRGTSAGIPVINQARSASHSLHQAKYQQTFVLNFRAQTFTIVLDTGSSDLWFASTSCQICRTNAPLFQTAISQSFRASTDPGVTITYASGAVKGAIGSDKVTMGGFTISSQTFVVVDSATSDILQATPFWQALLNDKKFSSPDMGFWLAKASPSSKTTEVPGGVFTLGGTNSSLYSGSIDFQKLPMSTPSFWLQNLTVVTVGGRSVQIASGLSAIDTGTTLIVGPSTDVAAIWAAVPNSSPSEIVEGFFRFPCTAHVNMSLSFGGKAWPITPQDMNIGPETTGSSFCLGAINTMAGAVSGPGLPSWIIGDTFLKNVYTVFRASPPSVGFAQLSTLAGGTGGPSSVSVIPCN</sequence>